<proteinExistence type="predicted"/>
<dbReference type="AlphaFoldDB" id="A0A6L9W6J2"/>
<evidence type="ECO:0000313" key="2">
    <source>
        <dbReference type="EMBL" id="NEK87716.1"/>
    </source>
</evidence>
<sequence length="137" mass="13983">MQGAAAVGLAALMTGSGIGHAVVPSYFRGLVPPWVPAPGAAVAISGAADVLAGVLLARPTTRRSGAWLAAGLVAAYLPAHLDPLRRASAAQRPYDRVPGVAARVLVNLGYIGWAVAVARGSREFSRTPAVPRRGRQG</sequence>
<reference evidence="2 3" key="1">
    <citation type="submission" date="2019-12" db="EMBL/GenBank/DDBJ databases">
        <title>the WGS of Blastococcus saxobsidens 67B17.</title>
        <authorList>
            <person name="Jiang Z."/>
        </authorList>
    </citation>
    <scope>NUCLEOTIDE SEQUENCE [LARGE SCALE GENOMIC DNA]</scope>
    <source>
        <strain evidence="2 3">67B17</strain>
    </source>
</reference>
<evidence type="ECO:0000256" key="1">
    <source>
        <dbReference type="SAM" id="Phobius"/>
    </source>
</evidence>
<dbReference type="EMBL" id="JAAGWG010000040">
    <property type="protein sequence ID" value="NEK87716.1"/>
    <property type="molecule type" value="Genomic_DNA"/>
</dbReference>
<organism evidence="2 3">
    <name type="scientific">Blastococcus saxobsidens</name>
    <dbReference type="NCBI Taxonomy" id="138336"/>
    <lineage>
        <taxon>Bacteria</taxon>
        <taxon>Bacillati</taxon>
        <taxon>Actinomycetota</taxon>
        <taxon>Actinomycetes</taxon>
        <taxon>Geodermatophilales</taxon>
        <taxon>Geodermatophilaceae</taxon>
        <taxon>Blastococcus</taxon>
    </lineage>
</organism>
<keyword evidence="1" id="KW-0812">Transmembrane</keyword>
<accession>A0A6L9W6J2</accession>
<evidence type="ECO:0008006" key="4">
    <source>
        <dbReference type="Google" id="ProtNLM"/>
    </source>
</evidence>
<gene>
    <name evidence="2" type="ORF">GCU60_18415</name>
</gene>
<protein>
    <recommendedName>
        <fullName evidence="4">DoxX family protein</fullName>
    </recommendedName>
</protein>
<name>A0A6L9W6J2_9ACTN</name>
<dbReference type="Proteomes" id="UP000479241">
    <property type="component" value="Unassembled WGS sequence"/>
</dbReference>
<evidence type="ECO:0000313" key="3">
    <source>
        <dbReference type="Proteomes" id="UP000479241"/>
    </source>
</evidence>
<feature type="transmembrane region" description="Helical" evidence="1">
    <location>
        <begin position="101"/>
        <end position="118"/>
    </location>
</feature>
<feature type="transmembrane region" description="Helical" evidence="1">
    <location>
        <begin position="37"/>
        <end position="57"/>
    </location>
</feature>
<feature type="transmembrane region" description="Helical" evidence="1">
    <location>
        <begin position="64"/>
        <end position="81"/>
    </location>
</feature>
<keyword evidence="1" id="KW-1133">Transmembrane helix</keyword>
<comment type="caution">
    <text evidence="2">The sequence shown here is derived from an EMBL/GenBank/DDBJ whole genome shotgun (WGS) entry which is preliminary data.</text>
</comment>
<dbReference type="RefSeq" id="WP_163207892.1">
    <property type="nucleotide sequence ID" value="NZ_JAAGWG010000040.1"/>
</dbReference>
<keyword evidence="1" id="KW-0472">Membrane</keyword>